<keyword evidence="5" id="KW-0479">Metal-binding</keyword>
<dbReference type="Pfam" id="PF02578">
    <property type="entry name" value="Cu-oxidase_4"/>
    <property type="match status" value="1"/>
</dbReference>
<dbReference type="STRING" id="146817.SAMN04488502_101617"/>
<comment type="catalytic activity">
    <reaction evidence="9">
        <text>adenosine + phosphate = alpha-D-ribose 1-phosphate + adenine</text>
        <dbReference type="Rhea" id="RHEA:27642"/>
        <dbReference type="ChEBI" id="CHEBI:16335"/>
        <dbReference type="ChEBI" id="CHEBI:16708"/>
        <dbReference type="ChEBI" id="CHEBI:43474"/>
        <dbReference type="ChEBI" id="CHEBI:57720"/>
        <dbReference type="EC" id="2.4.2.1"/>
    </reaction>
    <physiologicalReaction direction="left-to-right" evidence="9">
        <dbReference type="Rhea" id="RHEA:27643"/>
    </physiologicalReaction>
</comment>
<evidence type="ECO:0000256" key="11">
    <source>
        <dbReference type="RuleBase" id="RU361274"/>
    </source>
</evidence>
<proteinExistence type="inferred from homology"/>
<evidence type="ECO:0000256" key="9">
    <source>
        <dbReference type="ARBA" id="ARBA00048968"/>
    </source>
</evidence>
<evidence type="ECO:0000256" key="7">
    <source>
        <dbReference type="ARBA" id="ARBA00022833"/>
    </source>
</evidence>
<keyword evidence="7" id="KW-0862">Zinc</keyword>
<sequence>MGFSLSNAPNGVWYGWFSHFDSATVAHAVSTRLGGRSQAPFATLNLGLHTGDAGDAVRLNRKMFCQATGIELSKVVTAEQVHGSKVMLVEAADAGKGAYEFGDALAATDALITNTPDLPLLLLFADCVPVLIVDPVNKAIGVSHAGWKGTVAKIAQKTVLAMRDHFGTRPQECLVGIAPSIGPCCYEVDDVVASQCKAQFEHWQAMLKPEGEKWRLNLWLANQIQLAEIGVLTRNIEISGVCTACNTSLFFSYRAERGLTGRIGAVISLKG</sequence>
<dbReference type="GO" id="GO:0017061">
    <property type="term" value="F:S-methyl-5-thioadenosine phosphorylase activity"/>
    <property type="evidence" value="ECO:0007669"/>
    <property type="project" value="UniProtKB-EC"/>
</dbReference>
<dbReference type="NCBIfam" id="TIGR00726">
    <property type="entry name" value="peptidoglycan editing factor PgeF"/>
    <property type="match status" value="1"/>
</dbReference>
<evidence type="ECO:0000256" key="3">
    <source>
        <dbReference type="ARBA" id="ARBA00007353"/>
    </source>
</evidence>
<dbReference type="SUPFAM" id="SSF64438">
    <property type="entry name" value="CNF1/YfiH-like putative cysteine hydrolases"/>
    <property type="match status" value="1"/>
</dbReference>
<evidence type="ECO:0000256" key="8">
    <source>
        <dbReference type="ARBA" id="ARBA00047989"/>
    </source>
</evidence>
<dbReference type="AlphaFoldDB" id="A0A1G9M923"/>
<protein>
    <recommendedName>
        <fullName evidence="11">Purine nucleoside phosphorylase</fullName>
    </recommendedName>
</protein>
<keyword evidence="4" id="KW-0808">Transferase</keyword>
<dbReference type="InterPro" id="IPR003730">
    <property type="entry name" value="Cu_polyphenol_OxRdtase"/>
</dbReference>
<dbReference type="GO" id="GO:0005507">
    <property type="term" value="F:copper ion binding"/>
    <property type="evidence" value="ECO:0007669"/>
    <property type="project" value="TreeGrafter"/>
</dbReference>
<dbReference type="InterPro" id="IPR038371">
    <property type="entry name" value="Cu_polyphenol_OxRdtase_sf"/>
</dbReference>
<reference evidence="12 13" key="1">
    <citation type="submission" date="2016-10" db="EMBL/GenBank/DDBJ databases">
        <authorList>
            <person name="de Groot N.N."/>
        </authorList>
    </citation>
    <scope>NUCLEOTIDE SEQUENCE [LARGE SCALE GENOMIC DNA]</scope>
    <source>
        <strain evidence="12 13">DSM 1736</strain>
    </source>
</reference>
<dbReference type="PANTHER" id="PTHR30616:SF2">
    <property type="entry name" value="PURINE NUCLEOSIDE PHOSPHORYLASE LACC1"/>
    <property type="match status" value="1"/>
</dbReference>
<evidence type="ECO:0000256" key="2">
    <source>
        <dbReference type="ARBA" id="ARBA00003215"/>
    </source>
</evidence>
<dbReference type="GO" id="GO:0016787">
    <property type="term" value="F:hydrolase activity"/>
    <property type="evidence" value="ECO:0007669"/>
    <property type="project" value="UniProtKB-KW"/>
</dbReference>
<organism evidence="12 13">
    <name type="scientific">Dendrosporobacter quercicolus</name>
    <dbReference type="NCBI Taxonomy" id="146817"/>
    <lineage>
        <taxon>Bacteria</taxon>
        <taxon>Bacillati</taxon>
        <taxon>Bacillota</taxon>
        <taxon>Negativicutes</taxon>
        <taxon>Selenomonadales</taxon>
        <taxon>Sporomusaceae</taxon>
        <taxon>Dendrosporobacter</taxon>
    </lineage>
</organism>
<dbReference type="PANTHER" id="PTHR30616">
    <property type="entry name" value="UNCHARACTERIZED PROTEIN YFIH"/>
    <property type="match status" value="1"/>
</dbReference>
<comment type="catalytic activity">
    <reaction evidence="10">
        <text>S-methyl-5'-thioadenosine + phosphate = 5-(methylsulfanyl)-alpha-D-ribose 1-phosphate + adenine</text>
        <dbReference type="Rhea" id="RHEA:11852"/>
        <dbReference type="ChEBI" id="CHEBI:16708"/>
        <dbReference type="ChEBI" id="CHEBI:17509"/>
        <dbReference type="ChEBI" id="CHEBI:43474"/>
        <dbReference type="ChEBI" id="CHEBI:58533"/>
        <dbReference type="EC" id="2.4.2.28"/>
    </reaction>
    <physiologicalReaction direction="left-to-right" evidence="10">
        <dbReference type="Rhea" id="RHEA:11853"/>
    </physiologicalReaction>
</comment>
<dbReference type="Gene3D" id="3.60.140.10">
    <property type="entry name" value="CNF1/YfiH-like putative cysteine hydrolases"/>
    <property type="match status" value="1"/>
</dbReference>
<evidence type="ECO:0000256" key="6">
    <source>
        <dbReference type="ARBA" id="ARBA00022801"/>
    </source>
</evidence>
<comment type="catalytic activity">
    <reaction evidence="1">
        <text>inosine + phosphate = alpha-D-ribose 1-phosphate + hypoxanthine</text>
        <dbReference type="Rhea" id="RHEA:27646"/>
        <dbReference type="ChEBI" id="CHEBI:17368"/>
        <dbReference type="ChEBI" id="CHEBI:17596"/>
        <dbReference type="ChEBI" id="CHEBI:43474"/>
        <dbReference type="ChEBI" id="CHEBI:57720"/>
        <dbReference type="EC" id="2.4.2.1"/>
    </reaction>
    <physiologicalReaction direction="left-to-right" evidence="1">
        <dbReference type="Rhea" id="RHEA:27647"/>
    </physiologicalReaction>
</comment>
<comment type="similarity">
    <text evidence="3 11">Belongs to the purine nucleoside phosphorylase YfiH/LACC1 family.</text>
</comment>
<dbReference type="InterPro" id="IPR011324">
    <property type="entry name" value="Cytotoxic_necrot_fac-like_cat"/>
</dbReference>
<dbReference type="RefSeq" id="WP_092068142.1">
    <property type="nucleotide sequence ID" value="NZ_FNHB01000001.1"/>
</dbReference>
<evidence type="ECO:0000256" key="5">
    <source>
        <dbReference type="ARBA" id="ARBA00022723"/>
    </source>
</evidence>
<evidence type="ECO:0000256" key="10">
    <source>
        <dbReference type="ARBA" id="ARBA00049893"/>
    </source>
</evidence>
<comment type="function">
    <text evidence="2">Purine nucleoside enzyme that catalyzes the phosphorolysis of adenosine and inosine nucleosides, yielding D-ribose 1-phosphate and the respective free bases, adenine and hypoxanthine. Also catalyzes the phosphorolysis of S-methyl-5'-thioadenosine into adenine and S-methyl-5-thio-alpha-D-ribose 1-phosphate. Also has adenosine deaminase activity.</text>
</comment>
<keyword evidence="6" id="KW-0378">Hydrolase</keyword>
<accession>A0A1G9M923</accession>
<comment type="catalytic activity">
    <reaction evidence="8">
        <text>adenosine + H2O + H(+) = inosine + NH4(+)</text>
        <dbReference type="Rhea" id="RHEA:24408"/>
        <dbReference type="ChEBI" id="CHEBI:15377"/>
        <dbReference type="ChEBI" id="CHEBI:15378"/>
        <dbReference type="ChEBI" id="CHEBI:16335"/>
        <dbReference type="ChEBI" id="CHEBI:17596"/>
        <dbReference type="ChEBI" id="CHEBI:28938"/>
        <dbReference type="EC" id="3.5.4.4"/>
    </reaction>
    <physiologicalReaction direction="left-to-right" evidence="8">
        <dbReference type="Rhea" id="RHEA:24409"/>
    </physiologicalReaction>
</comment>
<keyword evidence="13" id="KW-1185">Reference proteome</keyword>
<evidence type="ECO:0000256" key="1">
    <source>
        <dbReference type="ARBA" id="ARBA00000553"/>
    </source>
</evidence>
<evidence type="ECO:0000313" key="13">
    <source>
        <dbReference type="Proteomes" id="UP000214880"/>
    </source>
</evidence>
<evidence type="ECO:0000256" key="4">
    <source>
        <dbReference type="ARBA" id="ARBA00022679"/>
    </source>
</evidence>
<name>A0A1G9M923_9FIRM</name>
<dbReference type="EMBL" id="FNHB01000001">
    <property type="protein sequence ID" value="SDL70772.1"/>
    <property type="molecule type" value="Genomic_DNA"/>
</dbReference>
<dbReference type="Proteomes" id="UP000214880">
    <property type="component" value="Unassembled WGS sequence"/>
</dbReference>
<gene>
    <name evidence="12" type="ORF">SAMN04488502_101617</name>
</gene>
<dbReference type="OrthoDB" id="4279at2"/>
<dbReference type="CDD" id="cd16833">
    <property type="entry name" value="YfiH"/>
    <property type="match status" value="1"/>
</dbReference>
<evidence type="ECO:0000313" key="12">
    <source>
        <dbReference type="EMBL" id="SDL70772.1"/>
    </source>
</evidence>